<keyword evidence="2" id="KW-0808">Transferase</keyword>
<dbReference type="PANTHER" id="PTHR21015">
    <property type="entry name" value="UDP-N-ACETYLGLUCOSAMINE--N-ACETYLMURAMYL-(PENTAPEPTIDE) PYROPHOSPHORYL-UNDECAPRENOL N-ACETYLGLUCOSAMINE TRANSFERASE 1"/>
    <property type="match status" value="1"/>
</dbReference>
<dbReference type="SUPFAM" id="SSF53756">
    <property type="entry name" value="UDP-Glycosyltransferase/glycogen phosphorylase"/>
    <property type="match status" value="1"/>
</dbReference>
<protein>
    <submittedName>
        <fullName evidence="2">Glycosyl transferase family 28</fullName>
    </submittedName>
</protein>
<evidence type="ECO:0000259" key="1">
    <source>
        <dbReference type="Pfam" id="PF04101"/>
    </source>
</evidence>
<dbReference type="InterPro" id="IPR007235">
    <property type="entry name" value="Glyco_trans_28_C"/>
</dbReference>
<dbReference type="PANTHER" id="PTHR21015:SF28">
    <property type="entry name" value="SLL1722 PROTEIN"/>
    <property type="match status" value="1"/>
</dbReference>
<reference evidence="2 3" key="1">
    <citation type="submission" date="2021-03" db="EMBL/GenBank/DDBJ databases">
        <title>Human Oral Microbial Genomes.</title>
        <authorList>
            <person name="Johnston C.D."/>
            <person name="Chen T."/>
            <person name="Dewhirst F.E."/>
        </authorList>
    </citation>
    <scope>NUCLEOTIDE SEQUENCE [LARGE SCALE GENOMIC DNA]</scope>
    <source>
        <strain evidence="2 3">DSMZ 100122</strain>
    </source>
</reference>
<dbReference type="EMBL" id="CP072384">
    <property type="protein sequence ID" value="QUC08489.1"/>
    <property type="molecule type" value="Genomic_DNA"/>
</dbReference>
<keyword evidence="3" id="KW-1185">Reference proteome</keyword>
<dbReference type="Pfam" id="PF04101">
    <property type="entry name" value="Glyco_tran_28_C"/>
    <property type="match status" value="1"/>
</dbReference>
<dbReference type="Gene3D" id="3.40.50.2000">
    <property type="entry name" value="Glycogen Phosphorylase B"/>
    <property type="match status" value="1"/>
</dbReference>
<evidence type="ECO:0000313" key="2">
    <source>
        <dbReference type="EMBL" id="QUC08489.1"/>
    </source>
</evidence>
<dbReference type="GO" id="GO:0016740">
    <property type="term" value="F:transferase activity"/>
    <property type="evidence" value="ECO:0007669"/>
    <property type="project" value="UniProtKB-KW"/>
</dbReference>
<gene>
    <name evidence="2" type="ORF">J5A65_01705</name>
</gene>
<accession>A0ABX7Y5M0</accession>
<name>A0ABX7Y5M0_9ACTN</name>
<feature type="domain" description="Glycosyl transferase family 28 C-terminal" evidence="1">
    <location>
        <begin position="228"/>
        <end position="352"/>
    </location>
</feature>
<dbReference type="RefSeq" id="WP_212324458.1">
    <property type="nucleotide sequence ID" value="NZ_CP072384.1"/>
</dbReference>
<dbReference type="Proteomes" id="UP000678513">
    <property type="component" value="Chromosome"/>
</dbReference>
<sequence length="395" mass="42216">MADTYRVLLYSHDSLGLGHVRRNLTIAHHLVRHLPEATGAQVAGLLVSGLADASGFPLPEGFDWLTIPGVTGTIHGYRPRRLPGATGELIKLRSQLLEGALLGFNPDLVIIDRHIYGVMKELQEPLLKLRILNPSVKVVLGLREVLDDPQMAAVGWERLGPPEQLRDVLDEIWAYGDPDVYDPTTTGEIPSALTDCIRFTGYLAHDRHIGEDSEPLAPRPFVLTTAGGGSDGHELLRAAVAMRPPAGHENIIVTGPQLDDADYEAIAAQAGPGTQVHRSWPGLGSQIDQAAAVIAMGGYNTACEILATDTPALVVPRETPTPEQLIRARALRDAGAIDVLRAPSVTADALSAWVAGAVTRRVGRSHIERDGLAATAGFAADLLLDDEGSKREVVA</sequence>
<evidence type="ECO:0000313" key="3">
    <source>
        <dbReference type="Proteomes" id="UP000678513"/>
    </source>
</evidence>
<proteinExistence type="predicted"/>
<organism evidence="2 3">
    <name type="scientific">Arachnia rubra</name>
    <dbReference type="NCBI Taxonomy" id="1547448"/>
    <lineage>
        <taxon>Bacteria</taxon>
        <taxon>Bacillati</taxon>
        <taxon>Actinomycetota</taxon>
        <taxon>Actinomycetes</taxon>
        <taxon>Propionibacteriales</taxon>
        <taxon>Propionibacteriaceae</taxon>
        <taxon>Arachnia</taxon>
    </lineage>
</organism>